<evidence type="ECO:0000313" key="2">
    <source>
        <dbReference type="Proteomes" id="UP000716291"/>
    </source>
</evidence>
<reference evidence="1" key="1">
    <citation type="journal article" date="2020" name="Microb. Genom.">
        <title>Genetic diversity of clinical and environmental Mucorales isolates obtained from an investigation of mucormycosis cases among solid organ transplant recipients.</title>
        <authorList>
            <person name="Nguyen M.H."/>
            <person name="Kaul D."/>
            <person name="Muto C."/>
            <person name="Cheng S.J."/>
            <person name="Richter R.A."/>
            <person name="Bruno V.M."/>
            <person name="Liu G."/>
            <person name="Beyhan S."/>
            <person name="Sundermann A.J."/>
            <person name="Mounaud S."/>
            <person name="Pasculle A.W."/>
            <person name="Nierman W.C."/>
            <person name="Driscoll E."/>
            <person name="Cumbie R."/>
            <person name="Clancy C.J."/>
            <person name="Dupont C.L."/>
        </authorList>
    </citation>
    <scope>NUCLEOTIDE SEQUENCE</scope>
    <source>
        <strain evidence="1">GL11</strain>
    </source>
</reference>
<protein>
    <submittedName>
        <fullName evidence="1">Uncharacterized protein</fullName>
    </submittedName>
</protein>
<gene>
    <name evidence="1" type="ORF">G6F64_002752</name>
</gene>
<proteinExistence type="predicted"/>
<dbReference type="EMBL" id="JAANQT010000248">
    <property type="protein sequence ID" value="KAG1312778.1"/>
    <property type="molecule type" value="Genomic_DNA"/>
</dbReference>
<keyword evidence="2" id="KW-1185">Reference proteome</keyword>
<dbReference type="Proteomes" id="UP000716291">
    <property type="component" value="Unassembled WGS sequence"/>
</dbReference>
<dbReference type="AlphaFoldDB" id="A0A9P6XGD5"/>
<dbReference type="OrthoDB" id="10272496at2759"/>
<name>A0A9P6XGD5_RHIOR</name>
<accession>A0A9P6XGD5</accession>
<comment type="caution">
    <text evidence="1">The sequence shown here is derived from an EMBL/GenBank/DDBJ whole genome shotgun (WGS) entry which is preliminary data.</text>
</comment>
<sequence>MQVLAMTIIPGILLVPERLREMIHPEVTPIQLGDDVKEGYFYVNLSMSQDFSNDPEFNENTATGEEFDENESLILEENQRMNQEARGNDIEIPDSTENNKSHPYNLCMSNSSLDGNLEDPDQHVCALTEEMMRYAREDLN</sequence>
<evidence type="ECO:0000313" key="1">
    <source>
        <dbReference type="EMBL" id="KAG1312778.1"/>
    </source>
</evidence>
<organism evidence="1 2">
    <name type="scientific">Rhizopus oryzae</name>
    <name type="common">Mucormycosis agent</name>
    <name type="synonym">Rhizopus arrhizus var. delemar</name>
    <dbReference type="NCBI Taxonomy" id="64495"/>
    <lineage>
        <taxon>Eukaryota</taxon>
        <taxon>Fungi</taxon>
        <taxon>Fungi incertae sedis</taxon>
        <taxon>Mucoromycota</taxon>
        <taxon>Mucoromycotina</taxon>
        <taxon>Mucoromycetes</taxon>
        <taxon>Mucorales</taxon>
        <taxon>Mucorineae</taxon>
        <taxon>Rhizopodaceae</taxon>
        <taxon>Rhizopus</taxon>
    </lineage>
</organism>